<reference evidence="2" key="1">
    <citation type="submission" date="2016-09" db="EMBL/GenBank/DDBJ databases">
        <authorList>
            <person name="Hebert L."/>
            <person name="Moumen B."/>
        </authorList>
    </citation>
    <scope>NUCLEOTIDE SEQUENCE [LARGE SCALE GENOMIC DNA]</scope>
    <source>
        <strain evidence="2">OVI</strain>
    </source>
</reference>
<protein>
    <submittedName>
        <fullName evidence="2">Uncharacterized protein</fullName>
    </submittedName>
</protein>
<name>A0A1G4IJA0_TRYEQ</name>
<dbReference type="EMBL" id="CZPT02001890">
    <property type="protein sequence ID" value="SCU72592.1"/>
    <property type="molecule type" value="Genomic_DNA"/>
</dbReference>
<gene>
    <name evidence="2" type="ORF">TEOVI_000416900</name>
</gene>
<dbReference type="Proteomes" id="UP000195570">
    <property type="component" value="Unassembled WGS sequence"/>
</dbReference>
<organism evidence="2 3">
    <name type="scientific">Trypanosoma equiperdum</name>
    <dbReference type="NCBI Taxonomy" id="5694"/>
    <lineage>
        <taxon>Eukaryota</taxon>
        <taxon>Discoba</taxon>
        <taxon>Euglenozoa</taxon>
        <taxon>Kinetoplastea</taxon>
        <taxon>Metakinetoplastina</taxon>
        <taxon>Trypanosomatida</taxon>
        <taxon>Trypanosomatidae</taxon>
        <taxon>Trypanosoma</taxon>
    </lineage>
</organism>
<sequence length="467" mass="50996">MPATFSQCFPDPLSSQWPATNHPVLCECRQLYVLVSVCCCVPSAHLLVLHDGACNTTVTSMPKGPTYLELRLTEQTSSETFCSFVSRAETASSTGNNIVEGKQRPVNIICLTGLAAATPSVQSAIMDVLQFSVVRVGGEVRRVPSLRIVAYCDARVFATAVPEWLRAGFALSTYMSSFTMESAAVIQSTDNDESNVVNRRNMLEVMLSEDGCELVDTVTLSCEVSRYLRHLLIVLRGAMLHHSVPGCYIPGRVPLLFRLLKVVALLFARPLLSRAREPPFSLRSPALLKYQRQQRQEQLPRDTTPITSFVHVMVSPAHVMGLLCPMVAHLFTIRREMATTRIGDIVHGYTNSGHFVPNIMISAGGGDGVSGNSNSNSVENDDNRAGGELSLTVFEMLDSVALRWLSQEAGQRETEQKTAGRGMNGIRGSTNVGLHASRESLDKVLSYPECRELICVTVIKHSAPPSG</sequence>
<comment type="caution">
    <text evidence="2">The sequence shown here is derived from an EMBL/GenBank/DDBJ whole genome shotgun (WGS) entry which is preliminary data.</text>
</comment>
<dbReference type="AlphaFoldDB" id="A0A1G4IJA0"/>
<dbReference type="VEuPathDB" id="TriTrypDB:TEOVI_000416900"/>
<evidence type="ECO:0000313" key="2">
    <source>
        <dbReference type="EMBL" id="SCU72592.1"/>
    </source>
</evidence>
<feature type="region of interest" description="Disordered" evidence="1">
    <location>
        <begin position="409"/>
        <end position="431"/>
    </location>
</feature>
<keyword evidence="3" id="KW-1185">Reference proteome</keyword>
<evidence type="ECO:0000256" key="1">
    <source>
        <dbReference type="SAM" id="MobiDB-lite"/>
    </source>
</evidence>
<dbReference type="GeneID" id="92378109"/>
<dbReference type="RefSeq" id="XP_067083068.1">
    <property type="nucleotide sequence ID" value="XM_067226967.1"/>
</dbReference>
<proteinExistence type="predicted"/>
<accession>A0A1G4IJA0</accession>
<evidence type="ECO:0000313" key="3">
    <source>
        <dbReference type="Proteomes" id="UP000195570"/>
    </source>
</evidence>